<evidence type="ECO:0000313" key="1">
    <source>
        <dbReference type="EMBL" id="RKG32977.1"/>
    </source>
</evidence>
<comment type="caution">
    <text evidence="1">The sequence shown here is derived from an EMBL/GenBank/DDBJ whole genome shotgun (WGS) entry which is preliminary data.</text>
</comment>
<protein>
    <recommendedName>
        <fullName evidence="3">Carboxypeptidase regulatory-like domain-containing protein</fullName>
    </recommendedName>
</protein>
<dbReference type="AlphaFoldDB" id="A0A3A8EDL3"/>
<sequence>MKPISRRILHSSNMLQVVVAGPVLAAIKGSTKKLGEKYKDSLVVLYSKANLQPITVRKPDANGQYQFTGLNANLKTFVVAFDSNHRFNAVIQDNVVPK</sequence>
<keyword evidence="2" id="KW-1185">Reference proteome</keyword>
<evidence type="ECO:0000313" key="2">
    <source>
        <dbReference type="Proteomes" id="UP000282388"/>
    </source>
</evidence>
<accession>A0A3A8EDL3</accession>
<dbReference type="Proteomes" id="UP000282388">
    <property type="component" value="Unassembled WGS sequence"/>
</dbReference>
<dbReference type="EMBL" id="RAXV01000006">
    <property type="protein sequence ID" value="RKG32977.1"/>
    <property type="molecule type" value="Genomic_DNA"/>
</dbReference>
<proteinExistence type="predicted"/>
<evidence type="ECO:0008006" key="3">
    <source>
        <dbReference type="Google" id="ProtNLM"/>
    </source>
</evidence>
<dbReference type="OrthoDB" id="6693433at2"/>
<name>A0A3A8EDL3_9GAMM</name>
<reference evidence="1 2" key="1">
    <citation type="submission" date="2018-09" db="EMBL/GenBank/DDBJ databases">
        <title>The draft genome of Acinetobacter spp. strains.</title>
        <authorList>
            <person name="Qin J."/>
            <person name="Feng Y."/>
            <person name="Zong Z."/>
        </authorList>
    </citation>
    <scope>NUCLEOTIDE SEQUENCE [LARGE SCALE GENOMIC DNA]</scope>
    <source>
        <strain evidence="1 2">WCHAc060012</strain>
    </source>
</reference>
<dbReference type="RefSeq" id="WP_120401639.1">
    <property type="nucleotide sequence ID" value="NZ_RAXV01000006.1"/>
</dbReference>
<organism evidence="1 2">
    <name type="scientific">Acinetobacter tianfuensis</name>
    <dbReference type="NCBI Taxonomy" id="2419603"/>
    <lineage>
        <taxon>Bacteria</taxon>
        <taxon>Pseudomonadati</taxon>
        <taxon>Pseudomonadota</taxon>
        <taxon>Gammaproteobacteria</taxon>
        <taxon>Moraxellales</taxon>
        <taxon>Moraxellaceae</taxon>
        <taxon>Acinetobacter</taxon>
    </lineage>
</organism>
<gene>
    <name evidence="1" type="ORF">D7V32_04055</name>
</gene>